<comment type="caution">
    <text evidence="1">The sequence shown here is derived from an EMBL/GenBank/DDBJ whole genome shotgun (WGS) entry which is preliminary data.</text>
</comment>
<organism evidence="1 2">
    <name type="scientific">Chlorella ohadii</name>
    <dbReference type="NCBI Taxonomy" id="2649997"/>
    <lineage>
        <taxon>Eukaryota</taxon>
        <taxon>Viridiplantae</taxon>
        <taxon>Chlorophyta</taxon>
        <taxon>core chlorophytes</taxon>
        <taxon>Trebouxiophyceae</taxon>
        <taxon>Chlorellales</taxon>
        <taxon>Chlorellaceae</taxon>
        <taxon>Chlorella clade</taxon>
        <taxon>Chlorella</taxon>
    </lineage>
</organism>
<reference evidence="1" key="1">
    <citation type="submission" date="2020-11" db="EMBL/GenBank/DDBJ databases">
        <title>Chlorella ohadii genome sequencing and assembly.</title>
        <authorList>
            <person name="Murik O."/>
            <person name="Treves H."/>
            <person name="Kedem I."/>
            <person name="Shotland Y."/>
            <person name="Kaplan A."/>
        </authorList>
    </citation>
    <scope>NUCLEOTIDE SEQUENCE</scope>
    <source>
        <strain evidence="1">1</strain>
    </source>
</reference>
<evidence type="ECO:0000313" key="2">
    <source>
        <dbReference type="Proteomes" id="UP001205105"/>
    </source>
</evidence>
<dbReference type="AlphaFoldDB" id="A0AAD5DIH0"/>
<name>A0AAD5DIH0_9CHLO</name>
<accession>A0AAD5DIH0</accession>
<sequence>MLLYGAWIPQEVARSAGGGELLLEKNYDTAMRALRIAFTSFAGSGYGSGYQAFLAWAKQQLKRGKGVVEVAFLRGEPYDDCIQTTTDAFSAADFVYVNSLFSLQTTVRQVGGSPPYYCTVNNKQPLSNAGCLPQDYNPVYGRAIEGPVYAGIGPPTALTQLSSASEPDEAGRGYTIQIDATLVISGLKEGARYKVYKLTSLPAVPAAPNPALLSGPPEFEFTAYYTRHCQRVSFNSGSPAYYIAVTA</sequence>
<gene>
    <name evidence="1" type="ORF">COHA_007578</name>
</gene>
<protein>
    <submittedName>
        <fullName evidence="1">Uncharacterized protein</fullName>
    </submittedName>
</protein>
<dbReference type="EMBL" id="JADXDR010000120">
    <property type="protein sequence ID" value="KAI7838652.1"/>
    <property type="molecule type" value="Genomic_DNA"/>
</dbReference>
<keyword evidence="2" id="KW-1185">Reference proteome</keyword>
<proteinExistence type="predicted"/>
<evidence type="ECO:0000313" key="1">
    <source>
        <dbReference type="EMBL" id="KAI7838652.1"/>
    </source>
</evidence>
<dbReference type="Proteomes" id="UP001205105">
    <property type="component" value="Unassembled WGS sequence"/>
</dbReference>